<feature type="compositionally biased region" description="Low complexity" evidence="2">
    <location>
        <begin position="419"/>
        <end position="430"/>
    </location>
</feature>
<keyword evidence="6" id="KW-1185">Reference proteome</keyword>
<comment type="caution">
    <text evidence="5">The sequence shown here is derived from an EMBL/GenBank/DDBJ whole genome shotgun (WGS) entry which is preliminary data.</text>
</comment>
<feature type="transmembrane region" description="Helical" evidence="3">
    <location>
        <begin position="104"/>
        <end position="124"/>
    </location>
</feature>
<feature type="compositionally biased region" description="Polar residues" evidence="2">
    <location>
        <begin position="400"/>
        <end position="409"/>
    </location>
</feature>
<evidence type="ECO:0000259" key="4">
    <source>
        <dbReference type="SMART" id="SM00331"/>
    </source>
</evidence>
<feature type="domain" description="PPM-type phosphatase" evidence="4">
    <location>
        <begin position="156"/>
        <end position="366"/>
    </location>
</feature>
<evidence type="ECO:0000313" key="5">
    <source>
        <dbReference type="EMBL" id="GAA2936938.1"/>
    </source>
</evidence>
<evidence type="ECO:0000256" key="1">
    <source>
        <dbReference type="ARBA" id="ARBA00022801"/>
    </source>
</evidence>
<dbReference type="InterPro" id="IPR052016">
    <property type="entry name" value="Bact_Sigma-Reg"/>
</dbReference>
<sequence length="472" mass="50457">MLGRGVRHETSGAAGEGTGHRGRSLVPWFLRHLRLVPLILLVVGLLIDFYTPARFSLEALYVAAPMTAAALLSLRVTILSGLGACAADAAMLTHFGYLGGSSGYSELAAVATVSAIAVVVNRLMHYRDVRLQSAREITLAVQRAVLPQPPASVGSLRIAVRYQAAVREAQIGGDLYAVQDTPYGMRCLVGDVRGKGMETIKAVDIVLGVFREAAEDEPTLTRIAARLERGLLREAAGPARAEDFVTAVLAEIPPSGEELRLVNRGHPAPLLHERQGRVRSLEPSEPALPLCLGGLAPREDAADTVPLPPEATLLLYTDGLTEARDRTGAFFDPVAALTGREFSGPDELLDTLLADVDRHTGGRITRHGAARHHPGRHARDPWIRPDRRASPRGRPAGATASHQRTSSPPAASRHEPAPAAGSGTARNAGGSRAGGRRRRRGCVPASRWRRAAVDATPLRRRRVPPPEWTACG</sequence>
<evidence type="ECO:0000256" key="3">
    <source>
        <dbReference type="SAM" id="Phobius"/>
    </source>
</evidence>
<feature type="compositionally biased region" description="Basic and acidic residues" evidence="2">
    <location>
        <begin position="377"/>
        <end position="389"/>
    </location>
</feature>
<feature type="compositionally biased region" description="Basic residues" evidence="2">
    <location>
        <begin position="364"/>
        <end position="376"/>
    </location>
</feature>
<protein>
    <recommendedName>
        <fullName evidence="4">PPM-type phosphatase domain-containing protein</fullName>
    </recommendedName>
</protein>
<dbReference type="Gene3D" id="3.60.40.10">
    <property type="entry name" value="PPM-type phosphatase domain"/>
    <property type="match status" value="1"/>
</dbReference>
<keyword evidence="3" id="KW-0812">Transmembrane</keyword>
<dbReference type="Proteomes" id="UP001501102">
    <property type="component" value="Unassembled WGS sequence"/>
</dbReference>
<gene>
    <name evidence="5" type="ORF">GCM10020221_35850</name>
</gene>
<dbReference type="PANTHER" id="PTHR43156:SF2">
    <property type="entry name" value="STAGE II SPORULATION PROTEIN E"/>
    <property type="match status" value="1"/>
</dbReference>
<keyword evidence="1" id="KW-0378">Hydrolase</keyword>
<feature type="compositionally biased region" description="Basic and acidic residues" evidence="2">
    <location>
        <begin position="1"/>
        <end position="10"/>
    </location>
</feature>
<reference evidence="5 6" key="1">
    <citation type="journal article" date="2019" name="Int. J. Syst. Evol. Microbiol.">
        <title>The Global Catalogue of Microorganisms (GCM) 10K type strain sequencing project: providing services to taxonomists for standard genome sequencing and annotation.</title>
        <authorList>
            <consortium name="The Broad Institute Genomics Platform"/>
            <consortium name="The Broad Institute Genome Sequencing Center for Infectious Disease"/>
            <person name="Wu L."/>
            <person name="Ma J."/>
        </authorList>
    </citation>
    <scope>NUCLEOTIDE SEQUENCE [LARGE SCALE GENOMIC DNA]</scope>
    <source>
        <strain evidence="5 6">JCM 4087</strain>
    </source>
</reference>
<feature type="transmembrane region" description="Helical" evidence="3">
    <location>
        <begin position="28"/>
        <end position="47"/>
    </location>
</feature>
<dbReference type="PANTHER" id="PTHR43156">
    <property type="entry name" value="STAGE II SPORULATION PROTEIN E-RELATED"/>
    <property type="match status" value="1"/>
</dbReference>
<dbReference type="InterPro" id="IPR036457">
    <property type="entry name" value="PPM-type-like_dom_sf"/>
</dbReference>
<keyword evidence="3" id="KW-0472">Membrane</keyword>
<dbReference type="Pfam" id="PF07228">
    <property type="entry name" value="SpoIIE"/>
    <property type="match status" value="1"/>
</dbReference>
<dbReference type="EMBL" id="BAAAXZ010000135">
    <property type="protein sequence ID" value="GAA2936938.1"/>
    <property type="molecule type" value="Genomic_DNA"/>
</dbReference>
<proteinExistence type="predicted"/>
<dbReference type="InterPro" id="IPR001932">
    <property type="entry name" value="PPM-type_phosphatase-like_dom"/>
</dbReference>
<evidence type="ECO:0000313" key="6">
    <source>
        <dbReference type="Proteomes" id="UP001501102"/>
    </source>
</evidence>
<feature type="region of interest" description="Disordered" evidence="2">
    <location>
        <begin position="364"/>
        <end position="472"/>
    </location>
</feature>
<dbReference type="SMART" id="SM00331">
    <property type="entry name" value="PP2C_SIG"/>
    <property type="match status" value="1"/>
</dbReference>
<organism evidence="5 6">
    <name type="scientific">Streptomyces thioluteus</name>
    <dbReference type="NCBI Taxonomy" id="66431"/>
    <lineage>
        <taxon>Bacteria</taxon>
        <taxon>Bacillati</taxon>
        <taxon>Actinomycetota</taxon>
        <taxon>Actinomycetes</taxon>
        <taxon>Kitasatosporales</taxon>
        <taxon>Streptomycetaceae</taxon>
        <taxon>Streptomyces</taxon>
    </lineage>
</organism>
<accession>A0ABN3X631</accession>
<feature type="region of interest" description="Disordered" evidence="2">
    <location>
        <begin position="1"/>
        <end position="20"/>
    </location>
</feature>
<feature type="transmembrane region" description="Helical" evidence="3">
    <location>
        <begin position="59"/>
        <end position="84"/>
    </location>
</feature>
<keyword evidence="3" id="KW-1133">Transmembrane helix</keyword>
<name>A0ABN3X631_STRTU</name>
<evidence type="ECO:0000256" key="2">
    <source>
        <dbReference type="SAM" id="MobiDB-lite"/>
    </source>
</evidence>